<dbReference type="OrthoDB" id="3979469at2759"/>
<proteinExistence type="predicted"/>
<dbReference type="PANTHER" id="PTHR39153">
    <property type="entry name" value="AGR244WP"/>
    <property type="match status" value="1"/>
</dbReference>
<dbReference type="InParanoid" id="A0A507AJP7"/>
<organism evidence="2 3">
    <name type="scientific">Thyridium curvatum</name>
    <dbReference type="NCBI Taxonomy" id="1093900"/>
    <lineage>
        <taxon>Eukaryota</taxon>
        <taxon>Fungi</taxon>
        <taxon>Dikarya</taxon>
        <taxon>Ascomycota</taxon>
        <taxon>Pezizomycotina</taxon>
        <taxon>Sordariomycetes</taxon>
        <taxon>Sordariomycetidae</taxon>
        <taxon>Thyridiales</taxon>
        <taxon>Thyridiaceae</taxon>
        <taxon>Thyridium</taxon>
    </lineage>
</organism>
<dbReference type="RefSeq" id="XP_030991383.1">
    <property type="nucleotide sequence ID" value="XM_031144078.1"/>
</dbReference>
<accession>A0A507AJP7</accession>
<dbReference type="EMBL" id="SKBQ01000064">
    <property type="protein sequence ID" value="TPX09672.1"/>
    <property type="molecule type" value="Genomic_DNA"/>
</dbReference>
<evidence type="ECO:0000313" key="2">
    <source>
        <dbReference type="EMBL" id="TPX09672.1"/>
    </source>
</evidence>
<reference evidence="2 3" key="1">
    <citation type="submission" date="2019-06" db="EMBL/GenBank/DDBJ databases">
        <title>Draft genome sequence of the filamentous fungus Phialemoniopsis curvata isolated from diesel fuel.</title>
        <authorList>
            <person name="Varaljay V.A."/>
            <person name="Lyon W.J."/>
            <person name="Crouch A.L."/>
            <person name="Drake C.E."/>
            <person name="Hollomon J.M."/>
            <person name="Nadeau L.J."/>
            <person name="Nunn H.S."/>
            <person name="Stevenson B.S."/>
            <person name="Bojanowski C.L."/>
            <person name="Crookes-Goodson W.J."/>
        </authorList>
    </citation>
    <scope>NUCLEOTIDE SEQUENCE [LARGE SCALE GENOMIC DNA]</scope>
    <source>
        <strain evidence="2 3">D216</strain>
    </source>
</reference>
<sequence length="109" mass="12119">MRHTNVMNKDEETNQAAREAMKGAFYGTVKWGAAVGVLCGVGYAVSPLFRSFTIQFKTYIAMSGIAFGAALEAENRMSAYRNMMKLQHKAARNAMLQKALDEEYGPEEE</sequence>
<keyword evidence="1" id="KW-0812">Transmembrane</keyword>
<dbReference type="GeneID" id="41976592"/>
<dbReference type="Proteomes" id="UP000319257">
    <property type="component" value="Unassembled WGS sequence"/>
</dbReference>
<dbReference type="AlphaFoldDB" id="A0A507AJP7"/>
<keyword evidence="1" id="KW-1133">Transmembrane helix</keyword>
<name>A0A507AJP7_9PEZI</name>
<protein>
    <submittedName>
        <fullName evidence="2">Uncharacterized protein</fullName>
    </submittedName>
</protein>
<keyword evidence="1" id="KW-0472">Membrane</keyword>
<dbReference type="InterPro" id="IPR038882">
    <property type="entry name" value="Rcf3"/>
</dbReference>
<gene>
    <name evidence="2" type="ORF">E0L32_009145</name>
</gene>
<evidence type="ECO:0000313" key="3">
    <source>
        <dbReference type="Proteomes" id="UP000319257"/>
    </source>
</evidence>
<keyword evidence="3" id="KW-1185">Reference proteome</keyword>
<feature type="transmembrane region" description="Helical" evidence="1">
    <location>
        <begin position="24"/>
        <end position="46"/>
    </location>
</feature>
<dbReference type="PANTHER" id="PTHR39153:SF1">
    <property type="entry name" value="AGR244WP"/>
    <property type="match status" value="1"/>
</dbReference>
<feature type="transmembrane region" description="Helical" evidence="1">
    <location>
        <begin position="52"/>
        <end position="71"/>
    </location>
</feature>
<evidence type="ECO:0000256" key="1">
    <source>
        <dbReference type="SAM" id="Phobius"/>
    </source>
</evidence>
<comment type="caution">
    <text evidence="2">The sequence shown here is derived from an EMBL/GenBank/DDBJ whole genome shotgun (WGS) entry which is preliminary data.</text>
</comment>